<dbReference type="Proteomes" id="UP000328092">
    <property type="component" value="Unassembled WGS sequence"/>
</dbReference>
<gene>
    <name evidence="1" type="ORF">CI1B_47560</name>
</gene>
<evidence type="ECO:0000313" key="2">
    <source>
        <dbReference type="Proteomes" id="UP000328092"/>
    </source>
</evidence>
<reference evidence="1" key="1">
    <citation type="submission" date="2019-02" db="EMBL/GenBank/DDBJ databases">
        <authorList>
            <person name="Pothier F.J."/>
        </authorList>
    </citation>
    <scope>NUCLEOTIDE SEQUENCE</scope>
    <source>
        <strain evidence="1">CI-1B</strain>
    </source>
</reference>
<sequence>MEYRGIVVGILQSIPNGWRWQFELNGTSKCGQGFGRQNAAHRARKAIDAAIKDTPADRSAWQVGQRVSRKNHDELGTVVEINGQVKVKWDGGRTSYFRHDDKANVEIAPPYPQPGAAP</sequence>
<protein>
    <submittedName>
        <fullName evidence="1">Uncharacterized protein</fullName>
    </submittedName>
</protein>
<name>A0A508TCH0_9BRAD</name>
<comment type="caution">
    <text evidence="1">The sequence shown here is derived from an EMBL/GenBank/DDBJ whole genome shotgun (WGS) entry which is preliminary data.</text>
</comment>
<dbReference type="OrthoDB" id="8084359at2"/>
<organism evidence="1 2">
    <name type="scientific">Bradyrhizobium ivorense</name>
    <dbReference type="NCBI Taxonomy" id="2511166"/>
    <lineage>
        <taxon>Bacteria</taxon>
        <taxon>Pseudomonadati</taxon>
        <taxon>Pseudomonadota</taxon>
        <taxon>Alphaproteobacteria</taxon>
        <taxon>Hyphomicrobiales</taxon>
        <taxon>Nitrobacteraceae</taxon>
        <taxon>Bradyrhizobium</taxon>
    </lineage>
</organism>
<evidence type="ECO:0000313" key="1">
    <source>
        <dbReference type="EMBL" id="VIO73152.1"/>
    </source>
</evidence>
<keyword evidence="2" id="KW-1185">Reference proteome</keyword>
<dbReference type="AlphaFoldDB" id="A0A508TCH0"/>
<accession>A0A508TCH0</accession>
<dbReference type="RefSeq" id="WP_139861830.1">
    <property type="nucleotide sequence ID" value="NZ_CAADFC020000016.1"/>
</dbReference>
<dbReference type="EMBL" id="CAADFC020000016">
    <property type="protein sequence ID" value="VIO73152.1"/>
    <property type="molecule type" value="Genomic_DNA"/>
</dbReference>
<proteinExistence type="predicted"/>